<protein>
    <submittedName>
        <fullName evidence="2">Uncharacterized protein</fullName>
    </submittedName>
</protein>
<evidence type="ECO:0000313" key="2">
    <source>
        <dbReference type="EMBL" id="PVI06205.1"/>
    </source>
</evidence>
<reference evidence="2 3" key="1">
    <citation type="journal article" date="2018" name="Sci. Rep.">
        <title>Comparative genomics provides insights into the lifestyle and reveals functional heterogeneity of dark septate endophytic fungi.</title>
        <authorList>
            <person name="Knapp D.G."/>
            <person name="Nemeth J.B."/>
            <person name="Barry K."/>
            <person name="Hainaut M."/>
            <person name="Henrissat B."/>
            <person name="Johnson J."/>
            <person name="Kuo A."/>
            <person name="Lim J.H.P."/>
            <person name="Lipzen A."/>
            <person name="Nolan M."/>
            <person name="Ohm R.A."/>
            <person name="Tamas L."/>
            <person name="Grigoriev I.V."/>
            <person name="Spatafora J.W."/>
            <person name="Nagy L.G."/>
            <person name="Kovacs G.M."/>
        </authorList>
    </citation>
    <scope>NUCLEOTIDE SEQUENCE [LARGE SCALE GENOMIC DNA]</scope>
    <source>
        <strain evidence="2 3">DSE2036</strain>
    </source>
</reference>
<keyword evidence="1" id="KW-1133">Transmembrane helix</keyword>
<name>A0A2V1EAE7_9PLEO</name>
<evidence type="ECO:0000256" key="1">
    <source>
        <dbReference type="SAM" id="Phobius"/>
    </source>
</evidence>
<dbReference type="AlphaFoldDB" id="A0A2V1EAE7"/>
<proteinExistence type="predicted"/>
<keyword evidence="3" id="KW-1185">Reference proteome</keyword>
<accession>A0A2V1EAE7</accession>
<evidence type="ECO:0000313" key="3">
    <source>
        <dbReference type="Proteomes" id="UP000244855"/>
    </source>
</evidence>
<keyword evidence="1" id="KW-0472">Membrane</keyword>
<dbReference type="EMBL" id="KZ805310">
    <property type="protein sequence ID" value="PVI06205.1"/>
    <property type="molecule type" value="Genomic_DNA"/>
</dbReference>
<keyword evidence="1" id="KW-0812">Transmembrane</keyword>
<dbReference type="Proteomes" id="UP000244855">
    <property type="component" value="Unassembled WGS sequence"/>
</dbReference>
<organism evidence="2 3">
    <name type="scientific">Periconia macrospinosa</name>
    <dbReference type="NCBI Taxonomy" id="97972"/>
    <lineage>
        <taxon>Eukaryota</taxon>
        <taxon>Fungi</taxon>
        <taxon>Dikarya</taxon>
        <taxon>Ascomycota</taxon>
        <taxon>Pezizomycotina</taxon>
        <taxon>Dothideomycetes</taxon>
        <taxon>Pleosporomycetidae</taxon>
        <taxon>Pleosporales</taxon>
        <taxon>Massarineae</taxon>
        <taxon>Periconiaceae</taxon>
        <taxon>Periconia</taxon>
    </lineage>
</organism>
<feature type="transmembrane region" description="Helical" evidence="1">
    <location>
        <begin position="30"/>
        <end position="49"/>
    </location>
</feature>
<gene>
    <name evidence="2" type="ORF">DM02DRAFT_38233</name>
</gene>
<sequence>MYICTYVHKKLTLTLRNVGFSLPPYLLTKLYLLTHTLFQSMFIFITYIIEKNVSRIMLSERGLMYALLS</sequence>